<dbReference type="Proteomes" id="UP000028990">
    <property type="component" value="Unassembled WGS sequence"/>
</dbReference>
<feature type="region of interest" description="Disordered" evidence="1">
    <location>
        <begin position="1"/>
        <end position="99"/>
    </location>
</feature>
<organism evidence="2 3">
    <name type="scientific">Fukomys damarensis</name>
    <name type="common">Damaraland mole rat</name>
    <name type="synonym">Cryptomys damarensis</name>
    <dbReference type="NCBI Taxonomy" id="885580"/>
    <lineage>
        <taxon>Eukaryota</taxon>
        <taxon>Metazoa</taxon>
        <taxon>Chordata</taxon>
        <taxon>Craniata</taxon>
        <taxon>Vertebrata</taxon>
        <taxon>Euteleostomi</taxon>
        <taxon>Mammalia</taxon>
        <taxon>Eutheria</taxon>
        <taxon>Euarchontoglires</taxon>
        <taxon>Glires</taxon>
        <taxon>Rodentia</taxon>
        <taxon>Hystricomorpha</taxon>
        <taxon>Bathyergidae</taxon>
        <taxon>Fukomys</taxon>
    </lineage>
</organism>
<sequence length="99" mass="10104">MSHTSPAEGREPKAKSSTSPARGPEPTAMSLASLYPGTAPGGPKGQWGKLESLCPGLKDLCHQAAGPALEPGSDAHSEDQSSANENSSQVQGQRGPKLL</sequence>
<dbReference type="AlphaFoldDB" id="A0A091DCE7"/>
<accession>A0A091DCE7</accession>
<proteinExistence type="predicted"/>
<protein>
    <submittedName>
        <fullName evidence="2">Uncharacterized protein</fullName>
    </submittedName>
</protein>
<reference evidence="2 3" key="1">
    <citation type="submission" date="2013-11" db="EMBL/GenBank/DDBJ databases">
        <title>The Damaraland mole rat (Fukomys damarensis) genome and evolution of African mole rats.</title>
        <authorList>
            <person name="Gladyshev V.N."/>
            <person name="Fang X."/>
        </authorList>
    </citation>
    <scope>NUCLEOTIDE SEQUENCE [LARGE SCALE GENOMIC DNA]</scope>
    <source>
        <tissue evidence="2">Liver</tissue>
    </source>
</reference>
<gene>
    <name evidence="2" type="ORF">H920_10631</name>
</gene>
<dbReference type="EMBL" id="KN122834">
    <property type="protein sequence ID" value="KFO27950.1"/>
    <property type="molecule type" value="Genomic_DNA"/>
</dbReference>
<name>A0A091DCE7_FUKDA</name>
<keyword evidence="3" id="KW-1185">Reference proteome</keyword>
<evidence type="ECO:0000313" key="2">
    <source>
        <dbReference type="EMBL" id="KFO27950.1"/>
    </source>
</evidence>
<evidence type="ECO:0000313" key="3">
    <source>
        <dbReference type="Proteomes" id="UP000028990"/>
    </source>
</evidence>
<feature type="compositionally biased region" description="Polar residues" evidence="1">
    <location>
        <begin position="80"/>
        <end position="92"/>
    </location>
</feature>
<evidence type="ECO:0000256" key="1">
    <source>
        <dbReference type="SAM" id="MobiDB-lite"/>
    </source>
</evidence>